<evidence type="ECO:0000256" key="4">
    <source>
        <dbReference type="ARBA" id="ARBA00022505"/>
    </source>
</evidence>
<dbReference type="FunFam" id="3.30.365.10:FF:000002">
    <property type="entry name" value="Xanthine dehydrogenase oxidase"/>
    <property type="match status" value="1"/>
</dbReference>
<evidence type="ECO:0000256" key="5">
    <source>
        <dbReference type="ARBA" id="ARBA00022714"/>
    </source>
</evidence>
<comment type="caution">
    <text evidence="14">The sequence shown here is derived from an EMBL/GenBank/DDBJ whole genome shotgun (WGS) entry which is preliminary data.</text>
</comment>
<dbReference type="InterPro" id="IPR000674">
    <property type="entry name" value="Ald_Oxase/Xan_DH_a/b"/>
</dbReference>
<dbReference type="PANTHER" id="PTHR11908:SF132">
    <property type="entry name" value="ALDEHYDE OXIDASE 1-RELATED"/>
    <property type="match status" value="1"/>
</dbReference>
<dbReference type="SMART" id="SM01008">
    <property type="entry name" value="Ald_Xan_dh_C"/>
    <property type="match status" value="1"/>
</dbReference>
<dbReference type="RefSeq" id="WP_116008685.1">
    <property type="nucleotide sequence ID" value="NZ_QUOU01000001.1"/>
</dbReference>
<name>A0A3E0TUI2_9GAMM</name>
<dbReference type="InterPro" id="IPR036856">
    <property type="entry name" value="Ald_Oxase/Xan_DH_a/b_sf"/>
</dbReference>
<evidence type="ECO:0000259" key="13">
    <source>
        <dbReference type="SMART" id="SM01008"/>
    </source>
</evidence>
<comment type="cofactor">
    <cofactor evidence="10">
        <name>[2Fe-2S] cluster</name>
        <dbReference type="ChEBI" id="CHEBI:190135"/>
    </cofactor>
</comment>
<dbReference type="SUPFAM" id="SSF54665">
    <property type="entry name" value="CO dehydrogenase molybdoprotein N-domain-like"/>
    <property type="match status" value="1"/>
</dbReference>
<dbReference type="InterPro" id="IPR014309">
    <property type="entry name" value="Xanthine_DH_Mopterin-bd_su"/>
</dbReference>
<keyword evidence="9" id="KW-0411">Iron-sulfur</keyword>
<dbReference type="InterPro" id="IPR008274">
    <property type="entry name" value="AldOxase/xan_DH_MoCoBD1"/>
</dbReference>
<dbReference type="FunFam" id="3.30.365.10:FF:000001">
    <property type="entry name" value="Xanthine dehydrogenase oxidase"/>
    <property type="match status" value="1"/>
</dbReference>
<keyword evidence="7 14" id="KW-0560">Oxidoreductase</keyword>
<accession>A0A3E0TUI2</accession>
<dbReference type="Pfam" id="PF20256">
    <property type="entry name" value="MoCoBD_2"/>
    <property type="match status" value="1"/>
</dbReference>
<dbReference type="Pfam" id="PF01315">
    <property type="entry name" value="Ald_Xan_dh_C"/>
    <property type="match status" value="1"/>
</dbReference>
<dbReference type="AlphaFoldDB" id="A0A3E0TUI2"/>
<dbReference type="GO" id="GO:0051537">
    <property type="term" value="F:2 iron, 2 sulfur cluster binding"/>
    <property type="evidence" value="ECO:0007669"/>
    <property type="project" value="UniProtKB-KW"/>
</dbReference>
<keyword evidence="4" id="KW-0500">Molybdenum</keyword>
<feature type="domain" description="Aldehyde oxidase/xanthine dehydrogenase a/b hammerhead" evidence="13">
    <location>
        <begin position="34"/>
        <end position="141"/>
    </location>
</feature>
<dbReference type="InterPro" id="IPR037165">
    <property type="entry name" value="AldOxase/xan_DH_Mopterin-bd_sf"/>
</dbReference>
<sequence>MRHFEIAQAKHASKPQSSSLGHAKHHDSAIKQVCGSANYIDDNAEPAGCLHAYPVTAPFTRGVIKRIDTSKAQALAGVKRILSASDVPGKIDIGPIFEGDLLLASDTIEFHHQPVLLVVADSYETARRAARLVEFDYQAETAVTDIETAIEQQAWVRPPHALTRGDAKAAIANASHQLRGEMHIGGQEHFYLEGQVSMAQPNGDGGIFVQCSTQHPTEVQHLIAKVLKQPFHFVTVEMRRMGGGFGGKETQAAPWACLAALASYHLNCAVKIRLARADDFRLTGKRHPFFNRYQVGFDEQGVIAGADIEVNGYCGYSPDLSDAIVDRAMFHADNAYYYPAAKITGNRCKVNTVSHTAFRGFGGPQGMMVAEQIVDDIAATLGKDPLTVRKANLYRQSRSTTPYHQEVEQHALIDMIEQVEQEAEYWQRKAQIKAFNQVSPIIKQGLALTPVKFGISFTVQHLNQAGALVNIYSDGSIHLNHGGTEMGQGLNTKVAQVVAHAFGVDLERVGITATRTDKVPNTSPTAASSGSDLNGMAALNAANTIKARLSEFIANHFSVEQGTIRFSDNKVYHDKGELSFDELASLAYLNRISLSSTGYYATPKIHYDRQQAKGRPFFYYAHGVALTQVEIDTLTGENTVTRVDILHDVGHSLNPALDIGQIEGAFIQGMGWLTTEDLVWNKQGQLASFNPATYKIPAIGDTPAQFNVNLYQSANPEASVFRSKAVGEPPFMLAISVWSAIRDAISSVADYQINPRLDTPATPERVLAAVQQAQAYQQAAKAGAAQVNDQTNINQNVEVTNG</sequence>
<evidence type="ECO:0000256" key="1">
    <source>
        <dbReference type="ARBA" id="ARBA00001924"/>
    </source>
</evidence>
<dbReference type="OrthoDB" id="9758509at2"/>
<dbReference type="EMBL" id="QUOU01000001">
    <property type="protein sequence ID" value="REL27612.1"/>
    <property type="molecule type" value="Genomic_DNA"/>
</dbReference>
<organism evidence="14 15">
    <name type="scientific">Thalassotalea euphylliae</name>
    <dbReference type="NCBI Taxonomy" id="1655234"/>
    <lineage>
        <taxon>Bacteria</taxon>
        <taxon>Pseudomonadati</taxon>
        <taxon>Pseudomonadota</taxon>
        <taxon>Gammaproteobacteria</taxon>
        <taxon>Alteromonadales</taxon>
        <taxon>Colwelliaceae</taxon>
        <taxon>Thalassotalea</taxon>
    </lineage>
</organism>
<dbReference type="SUPFAM" id="SSF56003">
    <property type="entry name" value="Molybdenum cofactor-binding domain"/>
    <property type="match status" value="1"/>
</dbReference>
<evidence type="ECO:0000313" key="15">
    <source>
        <dbReference type="Proteomes" id="UP000256478"/>
    </source>
</evidence>
<reference evidence="14 15" key="1">
    <citation type="submission" date="2018-08" db="EMBL/GenBank/DDBJ databases">
        <title>Thalassotalea euphylliae genome.</title>
        <authorList>
            <person name="Summers S."/>
            <person name="Rice S.A."/>
            <person name="Freckelton M.L."/>
            <person name="Nedved B.T."/>
            <person name="Hadfield M.G."/>
        </authorList>
    </citation>
    <scope>NUCLEOTIDE SEQUENCE [LARGE SCALE GENOMIC DNA]</scope>
    <source>
        <strain evidence="14 15">H1</strain>
    </source>
</reference>
<evidence type="ECO:0000256" key="8">
    <source>
        <dbReference type="ARBA" id="ARBA00023004"/>
    </source>
</evidence>
<evidence type="ECO:0000256" key="11">
    <source>
        <dbReference type="ARBA" id="ARBA00053029"/>
    </source>
</evidence>
<evidence type="ECO:0000256" key="10">
    <source>
        <dbReference type="ARBA" id="ARBA00034078"/>
    </source>
</evidence>
<dbReference type="InterPro" id="IPR016208">
    <property type="entry name" value="Ald_Oxase/xanthine_DH-like"/>
</dbReference>
<evidence type="ECO:0000256" key="2">
    <source>
        <dbReference type="ARBA" id="ARBA00001974"/>
    </source>
</evidence>
<comment type="cofactor">
    <cofactor evidence="11">
        <name>Mo-molybdopterin cytosine dinucleotide</name>
        <dbReference type="ChEBI" id="CHEBI:71308"/>
    </cofactor>
</comment>
<protein>
    <submittedName>
        <fullName evidence="14">Xanthine dehydrogenase molybdopterin binding subunit</fullName>
        <ecNumber evidence="14">1.17.1.4</ecNumber>
    </submittedName>
</protein>
<dbReference type="Proteomes" id="UP000256478">
    <property type="component" value="Unassembled WGS sequence"/>
</dbReference>
<keyword evidence="5" id="KW-0001">2Fe-2S</keyword>
<dbReference type="NCBIfam" id="TIGR02965">
    <property type="entry name" value="xanthine_xdhB"/>
    <property type="match status" value="1"/>
</dbReference>
<keyword evidence="6" id="KW-0479">Metal-binding</keyword>
<dbReference type="Pfam" id="PF02738">
    <property type="entry name" value="MoCoBD_1"/>
    <property type="match status" value="1"/>
</dbReference>
<evidence type="ECO:0000256" key="7">
    <source>
        <dbReference type="ARBA" id="ARBA00023002"/>
    </source>
</evidence>
<dbReference type="Gene3D" id="3.30.365.10">
    <property type="entry name" value="Aldehyde oxidase/xanthine dehydrogenase, molybdopterin binding domain"/>
    <property type="match status" value="4"/>
</dbReference>
<feature type="region of interest" description="Disordered" evidence="12">
    <location>
        <begin position="6"/>
        <end position="25"/>
    </location>
</feature>
<dbReference type="GO" id="GO:0004854">
    <property type="term" value="F:xanthine dehydrogenase activity"/>
    <property type="evidence" value="ECO:0007669"/>
    <property type="project" value="UniProtKB-EC"/>
</dbReference>
<comment type="cofactor">
    <cofactor evidence="2">
        <name>FAD</name>
        <dbReference type="ChEBI" id="CHEBI:57692"/>
    </cofactor>
</comment>
<evidence type="ECO:0000256" key="6">
    <source>
        <dbReference type="ARBA" id="ARBA00022723"/>
    </source>
</evidence>
<dbReference type="GO" id="GO:0030151">
    <property type="term" value="F:molybdenum ion binding"/>
    <property type="evidence" value="ECO:0007669"/>
    <property type="project" value="InterPro"/>
</dbReference>
<gene>
    <name evidence="14" type="primary">xdhB</name>
    <name evidence="14" type="ORF">DXX93_14305</name>
</gene>
<dbReference type="GO" id="GO:0005506">
    <property type="term" value="F:iron ion binding"/>
    <property type="evidence" value="ECO:0007669"/>
    <property type="project" value="InterPro"/>
</dbReference>
<keyword evidence="8" id="KW-0408">Iron</keyword>
<comment type="cofactor">
    <cofactor evidence="1">
        <name>Mo-molybdopterin</name>
        <dbReference type="ChEBI" id="CHEBI:71302"/>
    </cofactor>
</comment>
<proteinExistence type="inferred from homology"/>
<evidence type="ECO:0000256" key="9">
    <source>
        <dbReference type="ARBA" id="ARBA00023014"/>
    </source>
</evidence>
<comment type="similarity">
    <text evidence="3">Belongs to the xanthine dehydrogenase family.</text>
</comment>
<evidence type="ECO:0000313" key="14">
    <source>
        <dbReference type="EMBL" id="REL27612.1"/>
    </source>
</evidence>
<dbReference type="Gene3D" id="3.90.1170.50">
    <property type="entry name" value="Aldehyde oxidase/xanthine dehydrogenase, a/b hammerhead"/>
    <property type="match status" value="1"/>
</dbReference>
<dbReference type="EC" id="1.17.1.4" evidence="14"/>
<dbReference type="PANTHER" id="PTHR11908">
    <property type="entry name" value="XANTHINE DEHYDROGENASE"/>
    <property type="match status" value="1"/>
</dbReference>
<evidence type="ECO:0000256" key="3">
    <source>
        <dbReference type="ARBA" id="ARBA00006849"/>
    </source>
</evidence>
<evidence type="ECO:0000256" key="12">
    <source>
        <dbReference type="SAM" id="MobiDB-lite"/>
    </source>
</evidence>
<dbReference type="InterPro" id="IPR046867">
    <property type="entry name" value="AldOxase/xan_DH_MoCoBD2"/>
</dbReference>